<evidence type="ECO:0000313" key="2">
    <source>
        <dbReference type="Proteomes" id="UP000646911"/>
    </source>
</evidence>
<name>A0ABR6ZIR0_9BURK</name>
<dbReference type="Proteomes" id="UP000646911">
    <property type="component" value="Unassembled WGS sequence"/>
</dbReference>
<organism evidence="1 2">
    <name type="scientific">Undibacterium umbellatum</name>
    <dbReference type="NCBI Taxonomy" id="2762300"/>
    <lineage>
        <taxon>Bacteria</taxon>
        <taxon>Pseudomonadati</taxon>
        <taxon>Pseudomonadota</taxon>
        <taxon>Betaproteobacteria</taxon>
        <taxon>Burkholderiales</taxon>
        <taxon>Oxalobacteraceae</taxon>
        <taxon>Undibacterium</taxon>
    </lineage>
</organism>
<protein>
    <submittedName>
        <fullName evidence="1">Uncharacterized protein</fullName>
    </submittedName>
</protein>
<keyword evidence="2" id="KW-1185">Reference proteome</keyword>
<accession>A0ABR6ZIR0</accession>
<dbReference type="RefSeq" id="WP_186957267.1">
    <property type="nucleotide sequence ID" value="NZ_JACOFX010000041.1"/>
</dbReference>
<sequence length="70" mass="7876">MSFESKQASSIAAACRKEGLNVVEKIDDTPRFLPTNEITNMALIIEDDHLAKQVYKFALQNGITVRHIED</sequence>
<dbReference type="EMBL" id="JACOFX010000041">
    <property type="protein sequence ID" value="MBC3911563.1"/>
    <property type="molecule type" value="Genomic_DNA"/>
</dbReference>
<gene>
    <name evidence="1" type="ORF">H8L47_28770</name>
</gene>
<evidence type="ECO:0000313" key="1">
    <source>
        <dbReference type="EMBL" id="MBC3911563.1"/>
    </source>
</evidence>
<proteinExistence type="predicted"/>
<reference evidence="1 2" key="1">
    <citation type="submission" date="2020-08" db="EMBL/GenBank/DDBJ databases">
        <title>Novel species isolated from subtropical streams in China.</title>
        <authorList>
            <person name="Lu H."/>
        </authorList>
    </citation>
    <scope>NUCLEOTIDE SEQUENCE [LARGE SCALE GENOMIC DNA]</scope>
    <source>
        <strain evidence="1 2">NL8W</strain>
    </source>
</reference>
<comment type="caution">
    <text evidence="1">The sequence shown here is derived from an EMBL/GenBank/DDBJ whole genome shotgun (WGS) entry which is preliminary data.</text>
</comment>